<organism evidence="2 3">
    <name type="scientific">Zunongwangia atlantica 22II14-10F7</name>
    <dbReference type="NCBI Taxonomy" id="1185767"/>
    <lineage>
        <taxon>Bacteria</taxon>
        <taxon>Pseudomonadati</taxon>
        <taxon>Bacteroidota</taxon>
        <taxon>Flavobacteriia</taxon>
        <taxon>Flavobacteriales</taxon>
        <taxon>Flavobacteriaceae</taxon>
        <taxon>Zunongwangia</taxon>
    </lineage>
</organism>
<dbReference type="EMBL" id="ARYN01000012">
    <property type="protein sequence ID" value="ORL44831.1"/>
    <property type="molecule type" value="Genomic_DNA"/>
</dbReference>
<keyword evidence="1" id="KW-1133">Transmembrane helix</keyword>
<comment type="caution">
    <text evidence="2">The sequence shown here is derived from an EMBL/GenBank/DDBJ whole genome shotgun (WGS) entry which is preliminary data.</text>
</comment>
<keyword evidence="1" id="KW-0812">Transmembrane</keyword>
<evidence type="ECO:0000313" key="3">
    <source>
        <dbReference type="Proteomes" id="UP000192746"/>
    </source>
</evidence>
<dbReference type="AlphaFoldDB" id="A0A1Y1T1C5"/>
<keyword evidence="3" id="KW-1185">Reference proteome</keyword>
<protein>
    <submittedName>
        <fullName evidence="2">Uncharacterized protein</fullName>
    </submittedName>
</protein>
<evidence type="ECO:0000256" key="1">
    <source>
        <dbReference type="SAM" id="Phobius"/>
    </source>
</evidence>
<proteinExistence type="predicted"/>
<dbReference type="OrthoDB" id="1451767at2"/>
<accession>A0A1Y1T1C5</accession>
<sequence length="62" mass="7431">MILLFQQPELPKDQPATETQQYGFELSDFLSENIWYLLIFVLVTALVIFDYYRRKKEKNNGN</sequence>
<name>A0A1Y1T1C5_9FLAO</name>
<dbReference type="RefSeq" id="WP_084842237.1">
    <property type="nucleotide sequence ID" value="NZ_ARYN01000012.1"/>
</dbReference>
<gene>
    <name evidence="2" type="ORF">IIF7_13532</name>
</gene>
<feature type="transmembrane region" description="Helical" evidence="1">
    <location>
        <begin position="34"/>
        <end position="52"/>
    </location>
</feature>
<reference evidence="2 3" key="1">
    <citation type="submission" date="2013-04" db="EMBL/GenBank/DDBJ databases">
        <title>Zunongwangia sp. 22II14-10F7 Genome Sequencing.</title>
        <authorList>
            <person name="Lai Q."/>
            <person name="Shao Z."/>
        </authorList>
    </citation>
    <scope>NUCLEOTIDE SEQUENCE [LARGE SCALE GENOMIC DNA]</scope>
    <source>
        <strain evidence="2 3">22II14-10F7</strain>
    </source>
</reference>
<dbReference type="Proteomes" id="UP000192746">
    <property type="component" value="Unassembled WGS sequence"/>
</dbReference>
<dbReference type="STRING" id="1185767.IIF7_13532"/>
<keyword evidence="1" id="KW-0472">Membrane</keyword>
<evidence type="ECO:0000313" key="2">
    <source>
        <dbReference type="EMBL" id="ORL44831.1"/>
    </source>
</evidence>